<evidence type="ECO:0000313" key="2">
    <source>
        <dbReference type="Proteomes" id="UP000019140"/>
    </source>
</evidence>
<comment type="caution">
    <text evidence="1">The sequence shown here is derived from an EMBL/GenBank/DDBJ whole genome shotgun (WGS) entry which is preliminary data.</text>
</comment>
<evidence type="ECO:0008006" key="3">
    <source>
        <dbReference type="Google" id="ProtNLM"/>
    </source>
</evidence>
<sequence>MKWKALVVLLSVFLLGVGGGVMLDRAVLHHDGFPPYFRGRHQPPIRRLLHRLTYKLDLSDAQQQDVRTILMSTRTELKATHQQMRQRVDDILKASETRVQSVLNPEQRQVFEQLMVEHRERRKHRRHFRRWRMHHSSENDIK</sequence>
<dbReference type="AlphaFoldDB" id="W4MDQ3"/>
<reference evidence="1 2" key="1">
    <citation type="journal article" date="2014" name="Nature">
        <title>An environmental bacterial taxon with a large and distinct metabolic repertoire.</title>
        <authorList>
            <person name="Wilson M.C."/>
            <person name="Mori T."/>
            <person name="Ruckert C."/>
            <person name="Uria A.R."/>
            <person name="Helf M.J."/>
            <person name="Takada K."/>
            <person name="Gernert C."/>
            <person name="Steffens U.A."/>
            <person name="Heycke N."/>
            <person name="Schmitt S."/>
            <person name="Rinke C."/>
            <person name="Helfrich E.J."/>
            <person name="Brachmann A.O."/>
            <person name="Gurgui C."/>
            <person name="Wakimoto T."/>
            <person name="Kracht M."/>
            <person name="Crusemann M."/>
            <person name="Hentschel U."/>
            <person name="Abe I."/>
            <person name="Matsunaga S."/>
            <person name="Kalinowski J."/>
            <person name="Takeyama H."/>
            <person name="Piel J."/>
        </authorList>
    </citation>
    <scope>NUCLEOTIDE SEQUENCE [LARGE SCALE GENOMIC DNA]</scope>
    <source>
        <strain evidence="2">TSY2</strain>
    </source>
</reference>
<organism evidence="1 2">
    <name type="scientific">Candidatus Entotheonella gemina</name>
    <dbReference type="NCBI Taxonomy" id="1429439"/>
    <lineage>
        <taxon>Bacteria</taxon>
        <taxon>Pseudomonadati</taxon>
        <taxon>Nitrospinota/Tectimicrobiota group</taxon>
        <taxon>Candidatus Tectimicrobiota</taxon>
        <taxon>Candidatus Entotheonellia</taxon>
        <taxon>Candidatus Entotheonellales</taxon>
        <taxon>Candidatus Entotheonellaceae</taxon>
        <taxon>Candidatus Entotheonella</taxon>
    </lineage>
</organism>
<keyword evidence="2" id="KW-1185">Reference proteome</keyword>
<protein>
    <recommendedName>
        <fullName evidence="3">Zinc resistance-associated protein</fullName>
    </recommendedName>
</protein>
<accession>W4MDQ3</accession>
<evidence type="ECO:0000313" key="1">
    <source>
        <dbReference type="EMBL" id="ETX08333.1"/>
    </source>
</evidence>
<dbReference type="EMBL" id="AZHX01000244">
    <property type="protein sequence ID" value="ETX08333.1"/>
    <property type="molecule type" value="Genomic_DNA"/>
</dbReference>
<name>W4MDQ3_9BACT</name>
<gene>
    <name evidence="1" type="ORF">ETSY2_06000</name>
</gene>
<proteinExistence type="predicted"/>
<dbReference type="Proteomes" id="UP000019140">
    <property type="component" value="Unassembled WGS sequence"/>
</dbReference>
<dbReference type="HOGENOM" id="CLU_1812252_0_0_7"/>
<dbReference type="Gene3D" id="1.20.120.1490">
    <property type="match status" value="1"/>
</dbReference>